<protein>
    <submittedName>
        <fullName evidence="1">Uncharacterized protein</fullName>
    </submittedName>
</protein>
<accession>A0A6J4TZP3</accession>
<evidence type="ECO:0000313" key="1">
    <source>
        <dbReference type="EMBL" id="CAA9536812.1"/>
    </source>
</evidence>
<feature type="non-terminal residue" evidence="1">
    <location>
        <position position="1"/>
    </location>
</feature>
<dbReference type="AlphaFoldDB" id="A0A6J4TZP3"/>
<dbReference type="EMBL" id="CADCWE010000088">
    <property type="protein sequence ID" value="CAA9536812.1"/>
    <property type="molecule type" value="Genomic_DNA"/>
</dbReference>
<sequence>PVAASYLRRRGQSSLSPSRAMTAGIRVRVATTAATTTRIAPMLSERKSLVGAMNIPARARTTVMPEKSTARLAVPPAISIASSLAAPRRRSSR</sequence>
<reference evidence="1" key="1">
    <citation type="submission" date="2020-02" db="EMBL/GenBank/DDBJ databases">
        <authorList>
            <person name="Meier V. D."/>
        </authorList>
    </citation>
    <scope>NUCLEOTIDE SEQUENCE</scope>
    <source>
        <strain evidence="1">AVDCRST_MAG73</strain>
    </source>
</reference>
<proteinExistence type="predicted"/>
<organism evidence="1">
    <name type="scientific">uncultured Thermomicrobiales bacterium</name>
    <dbReference type="NCBI Taxonomy" id="1645740"/>
    <lineage>
        <taxon>Bacteria</taxon>
        <taxon>Pseudomonadati</taxon>
        <taxon>Thermomicrobiota</taxon>
        <taxon>Thermomicrobia</taxon>
        <taxon>Thermomicrobiales</taxon>
        <taxon>environmental samples</taxon>
    </lineage>
</organism>
<name>A0A6J4TZP3_9BACT</name>
<gene>
    <name evidence="1" type="ORF">AVDCRST_MAG73-1408</name>
</gene>